<evidence type="ECO:0000256" key="8">
    <source>
        <dbReference type="ARBA" id="ARBA00023170"/>
    </source>
</evidence>
<dbReference type="EC" id="2.7.11.1" evidence="10"/>
<keyword evidence="11" id="KW-1185">Reference proteome</keyword>
<dbReference type="Gramene" id="PRQ30202">
    <property type="protein sequence ID" value="PRQ30202"/>
    <property type="gene ID" value="RchiOBHm_Chr5g0022011"/>
</dbReference>
<reference evidence="10 11" key="1">
    <citation type="journal article" date="2018" name="Nat. Genet.">
        <title>The Rosa genome provides new insights in the design of modern roses.</title>
        <authorList>
            <person name="Bendahmane M."/>
        </authorList>
    </citation>
    <scope>NUCLEOTIDE SEQUENCE [LARGE SCALE GENOMIC DNA]</scope>
    <source>
        <strain evidence="11">cv. Old Blush</strain>
    </source>
</reference>
<comment type="caution">
    <text evidence="10">The sequence shown here is derived from an EMBL/GenBank/DDBJ whole genome shotgun (WGS) entry which is preliminary data.</text>
</comment>
<evidence type="ECO:0000256" key="4">
    <source>
        <dbReference type="ARBA" id="ARBA00022729"/>
    </source>
</evidence>
<dbReference type="Gene3D" id="3.80.10.10">
    <property type="entry name" value="Ribonuclease Inhibitor"/>
    <property type="match status" value="1"/>
</dbReference>
<keyword evidence="8" id="KW-0675">Receptor</keyword>
<comment type="subcellular location">
    <subcellularLocation>
        <location evidence="1">Membrane</location>
        <topology evidence="1">Single-pass type I membrane protein</topology>
    </subcellularLocation>
</comment>
<gene>
    <name evidence="10" type="ORF">RchiOBHm_Chr5g0022011</name>
</gene>
<dbReference type="Proteomes" id="UP000238479">
    <property type="component" value="Chromosome 5"/>
</dbReference>
<sequence length="216" mass="24494">MSQTTVSLVIFPLQWASQLSSSIRVLKMNNNLFGGEIPSSLQNCSGLIDIDFSGNKLTGILPIWIGSKLSILKVLRLRFNFLSGNIPQQLCNLQYLHILDLRHNNISDTIPKCLSNLTTLRSYVSSWISYDNYDESTTVIMKGRELVYDIDHTLRFVISIDFSSNNLEGEIPKYISSLVELVSLNLSRNHLTGKIPWKFRNLSKLETLDLESLEQA</sequence>
<evidence type="ECO:0000256" key="6">
    <source>
        <dbReference type="ARBA" id="ARBA00022989"/>
    </source>
</evidence>
<proteinExistence type="predicted"/>
<keyword evidence="10" id="KW-0418">Kinase</keyword>
<evidence type="ECO:0000256" key="7">
    <source>
        <dbReference type="ARBA" id="ARBA00023136"/>
    </source>
</evidence>
<evidence type="ECO:0000256" key="3">
    <source>
        <dbReference type="ARBA" id="ARBA00022692"/>
    </source>
</evidence>
<dbReference type="Pfam" id="PF00560">
    <property type="entry name" value="LRR_1"/>
    <property type="match status" value="6"/>
</dbReference>
<dbReference type="FunFam" id="3.80.10.10:FF:000041">
    <property type="entry name" value="LRR receptor-like serine/threonine-protein kinase ERECTA"/>
    <property type="match status" value="1"/>
</dbReference>
<keyword evidence="5" id="KW-0677">Repeat</keyword>
<keyword evidence="4" id="KW-0732">Signal</keyword>
<evidence type="ECO:0000313" key="11">
    <source>
        <dbReference type="Proteomes" id="UP000238479"/>
    </source>
</evidence>
<dbReference type="InterPro" id="IPR032675">
    <property type="entry name" value="LRR_dom_sf"/>
</dbReference>
<dbReference type="AlphaFoldDB" id="A0A2P6Q7P9"/>
<evidence type="ECO:0000256" key="5">
    <source>
        <dbReference type="ARBA" id="ARBA00022737"/>
    </source>
</evidence>
<dbReference type="STRING" id="74649.A0A2P6Q7P9"/>
<evidence type="ECO:0000256" key="2">
    <source>
        <dbReference type="ARBA" id="ARBA00022614"/>
    </source>
</evidence>
<dbReference type="SUPFAM" id="SSF52058">
    <property type="entry name" value="L domain-like"/>
    <property type="match status" value="1"/>
</dbReference>
<keyword evidence="3" id="KW-0812">Transmembrane</keyword>
<dbReference type="InterPro" id="IPR046956">
    <property type="entry name" value="RLP23-like"/>
</dbReference>
<name>A0A2P6Q7P9_ROSCH</name>
<keyword evidence="9" id="KW-0325">Glycoprotein</keyword>
<keyword evidence="10" id="KW-0723">Serine/threonine-protein kinase</keyword>
<protein>
    <submittedName>
        <fullName evidence="10">Putative non-specific serine/threonine protein kinase</fullName>
        <ecNumber evidence="10">2.7.11.1</ecNumber>
    </submittedName>
</protein>
<organism evidence="10 11">
    <name type="scientific">Rosa chinensis</name>
    <name type="common">China rose</name>
    <dbReference type="NCBI Taxonomy" id="74649"/>
    <lineage>
        <taxon>Eukaryota</taxon>
        <taxon>Viridiplantae</taxon>
        <taxon>Streptophyta</taxon>
        <taxon>Embryophyta</taxon>
        <taxon>Tracheophyta</taxon>
        <taxon>Spermatophyta</taxon>
        <taxon>Magnoliopsida</taxon>
        <taxon>eudicotyledons</taxon>
        <taxon>Gunneridae</taxon>
        <taxon>Pentapetalae</taxon>
        <taxon>rosids</taxon>
        <taxon>fabids</taxon>
        <taxon>Rosales</taxon>
        <taxon>Rosaceae</taxon>
        <taxon>Rosoideae</taxon>
        <taxon>Rosoideae incertae sedis</taxon>
        <taxon>Rosa</taxon>
    </lineage>
</organism>
<dbReference type="GO" id="GO:0016020">
    <property type="term" value="C:membrane"/>
    <property type="evidence" value="ECO:0007669"/>
    <property type="project" value="UniProtKB-SubCell"/>
</dbReference>
<keyword evidence="2" id="KW-0433">Leucine-rich repeat</keyword>
<evidence type="ECO:0000313" key="10">
    <source>
        <dbReference type="EMBL" id="PRQ30202.1"/>
    </source>
</evidence>
<dbReference type="PANTHER" id="PTHR48063">
    <property type="entry name" value="LRR RECEPTOR-LIKE KINASE"/>
    <property type="match status" value="1"/>
</dbReference>
<keyword evidence="7" id="KW-0472">Membrane</keyword>
<evidence type="ECO:0000256" key="1">
    <source>
        <dbReference type="ARBA" id="ARBA00004479"/>
    </source>
</evidence>
<dbReference type="EMBL" id="PDCK01000043">
    <property type="protein sequence ID" value="PRQ30202.1"/>
    <property type="molecule type" value="Genomic_DNA"/>
</dbReference>
<dbReference type="InterPro" id="IPR001611">
    <property type="entry name" value="Leu-rich_rpt"/>
</dbReference>
<evidence type="ECO:0000256" key="9">
    <source>
        <dbReference type="ARBA" id="ARBA00023180"/>
    </source>
</evidence>
<dbReference type="OMA" id="YVSSWIS"/>
<dbReference type="GO" id="GO:0004674">
    <property type="term" value="F:protein serine/threonine kinase activity"/>
    <property type="evidence" value="ECO:0007669"/>
    <property type="project" value="UniProtKB-KW"/>
</dbReference>
<keyword evidence="10" id="KW-0808">Transferase</keyword>
<dbReference type="PANTHER" id="PTHR48063:SF90">
    <property type="entry name" value="OS11G0565920 PROTEIN"/>
    <property type="match status" value="1"/>
</dbReference>
<accession>A0A2P6Q7P9</accession>
<keyword evidence="6" id="KW-1133">Transmembrane helix</keyword>